<protein>
    <recommendedName>
        <fullName evidence="3">STAS/SEC14 domain-containing protein</fullName>
    </recommendedName>
</protein>
<dbReference type="RefSeq" id="WP_120150715.1">
    <property type="nucleotide sequence ID" value="NZ_QZVT01000017.1"/>
</dbReference>
<gene>
    <name evidence="1" type="ORF">D6T63_18160</name>
</gene>
<dbReference type="Proteomes" id="UP000272560">
    <property type="component" value="Unassembled WGS sequence"/>
</dbReference>
<evidence type="ECO:0008006" key="3">
    <source>
        <dbReference type="Google" id="ProtNLM"/>
    </source>
</evidence>
<keyword evidence="2" id="KW-1185">Reference proteome</keyword>
<accession>A0A3A5M9B6</accession>
<dbReference type="Gene3D" id="3.40.970.30">
    <property type="entry name" value="yp_829618.1 like domains"/>
    <property type="match status" value="1"/>
</dbReference>
<organism evidence="1 2">
    <name type="scientific">Arthrobacter cheniae</name>
    <dbReference type="NCBI Taxonomy" id="1258888"/>
    <lineage>
        <taxon>Bacteria</taxon>
        <taxon>Bacillati</taxon>
        <taxon>Actinomycetota</taxon>
        <taxon>Actinomycetes</taxon>
        <taxon>Micrococcales</taxon>
        <taxon>Micrococcaceae</taxon>
        <taxon>Arthrobacter</taxon>
    </lineage>
</organism>
<evidence type="ECO:0000313" key="2">
    <source>
        <dbReference type="Proteomes" id="UP000272560"/>
    </source>
</evidence>
<proteinExistence type="predicted"/>
<evidence type="ECO:0000313" key="1">
    <source>
        <dbReference type="EMBL" id="RJT75112.1"/>
    </source>
</evidence>
<dbReference type="OrthoDB" id="4943772at2"/>
<comment type="caution">
    <text evidence="1">The sequence shown here is derived from an EMBL/GenBank/DDBJ whole genome shotgun (WGS) entry which is preliminary data.</text>
</comment>
<name>A0A3A5M9B6_9MICC</name>
<reference evidence="1 2" key="1">
    <citation type="submission" date="2018-09" db="EMBL/GenBank/DDBJ databases">
        <title>Novel species of Arthrobacter.</title>
        <authorList>
            <person name="Liu Q."/>
            <person name="Xin Y.-H."/>
        </authorList>
    </citation>
    <scope>NUCLEOTIDE SEQUENCE [LARGE SCALE GENOMIC DNA]</scope>
    <source>
        <strain evidence="1 2">Hz2</strain>
    </source>
</reference>
<dbReference type="AlphaFoldDB" id="A0A3A5M9B6"/>
<sequence length="123" mass="13930">MVDEQFHLTELEDLIEVVIEDGTDVTEESLLTFKDRLLAVERWQSKPLLVHMGAIKGVSLEARGRISRYRHPMPVAVVGKSSMDRVIAAYVLRSPTNSHYFTTLDAALLWLHAELLQSEDKIA</sequence>
<dbReference type="EMBL" id="QZVT01000017">
    <property type="protein sequence ID" value="RJT75112.1"/>
    <property type="molecule type" value="Genomic_DNA"/>
</dbReference>